<reference evidence="2 3" key="1">
    <citation type="submission" date="2014-01" db="EMBL/GenBank/DDBJ databases">
        <title>Draft genome sequence of the multidrug-resistant clinical isolate Dermabacter hominis 1368.</title>
        <authorList>
            <person name="Albersmeier A."/>
            <person name="Bomholt C."/>
            <person name="Glaub A."/>
            <person name="Ruckert C."/>
            <person name="Soriano F."/>
            <person name="Fernandez-Natal I."/>
            <person name="Tauch A."/>
        </authorList>
    </citation>
    <scope>NUCLEOTIDE SEQUENCE [LARGE SCALE GENOMIC DNA]</scope>
    <source>
        <strain evidence="2 3">1368</strain>
    </source>
</reference>
<evidence type="ECO:0000259" key="1">
    <source>
        <dbReference type="Pfam" id="PF13443"/>
    </source>
</evidence>
<proteinExistence type="predicted"/>
<feature type="domain" description="HTH cro/C1-type" evidence="1">
    <location>
        <begin position="17"/>
        <end position="63"/>
    </location>
</feature>
<dbReference type="InterPro" id="IPR001387">
    <property type="entry name" value="Cro/C1-type_HTH"/>
</dbReference>
<protein>
    <recommendedName>
        <fullName evidence="1">HTH cro/C1-type domain-containing protein</fullName>
    </recommendedName>
</protein>
<sequence length="67" mass="7096">MTATTATVAANVRADINRISTVSAVSRATGISETTLHRRLVDGNFTASQLSAIAKVLRSNPADYFTN</sequence>
<evidence type="ECO:0000313" key="3">
    <source>
        <dbReference type="Proteomes" id="UP000030182"/>
    </source>
</evidence>
<keyword evidence="3" id="KW-1185">Reference proteome</keyword>
<comment type="caution">
    <text evidence="2">The sequence shown here is derived from an EMBL/GenBank/DDBJ whole genome shotgun (WGS) entry which is preliminary data.</text>
</comment>
<dbReference type="Proteomes" id="UP000030182">
    <property type="component" value="Unassembled WGS sequence"/>
</dbReference>
<accession>A0ABR4SLV6</accession>
<organism evidence="2 3">
    <name type="scientific">Dermabacter hominis 1368</name>
    <dbReference type="NCBI Taxonomy" id="1450519"/>
    <lineage>
        <taxon>Bacteria</taxon>
        <taxon>Bacillati</taxon>
        <taxon>Actinomycetota</taxon>
        <taxon>Actinomycetes</taxon>
        <taxon>Micrococcales</taxon>
        <taxon>Dermabacteraceae</taxon>
        <taxon>Dermabacter</taxon>
    </lineage>
</organism>
<dbReference type="EMBL" id="JDRS01000002">
    <property type="protein sequence ID" value="KDS94173.1"/>
    <property type="molecule type" value="Genomic_DNA"/>
</dbReference>
<evidence type="ECO:0000313" key="2">
    <source>
        <dbReference type="EMBL" id="KDS94173.1"/>
    </source>
</evidence>
<dbReference type="Pfam" id="PF13443">
    <property type="entry name" value="HTH_26"/>
    <property type="match status" value="1"/>
</dbReference>
<name>A0ABR4SLV6_9MICO</name>
<gene>
    <name evidence="2" type="ORF">DHOM_02685</name>
</gene>
<dbReference type="RefSeq" id="WP_034370454.1">
    <property type="nucleotide sequence ID" value="NZ_KN323183.1"/>
</dbReference>